<proteinExistence type="predicted"/>
<dbReference type="EMBL" id="AAGSEK010000026">
    <property type="protein sequence ID" value="EBR4142467.1"/>
    <property type="molecule type" value="Genomic_DNA"/>
</dbReference>
<name>A0A5U7LU96_SALER</name>
<protein>
    <submittedName>
        <fullName evidence="1">Tail fiber assembly protein</fullName>
    </submittedName>
</protein>
<dbReference type="PANTHER" id="PTHR34413">
    <property type="entry name" value="PROPHAGE TAIL FIBER ASSEMBLY PROTEIN HOMOLOG TFAE-RELATED-RELATED"/>
    <property type="match status" value="1"/>
</dbReference>
<dbReference type="Pfam" id="PF02413">
    <property type="entry name" value="Caudo_TAP"/>
    <property type="match status" value="1"/>
</dbReference>
<dbReference type="InterPro" id="IPR051220">
    <property type="entry name" value="TFA_Chaperone"/>
</dbReference>
<reference evidence="1" key="1">
    <citation type="submission" date="2018-07" db="EMBL/GenBank/DDBJ databases">
        <authorList>
            <consortium name="PulseNet: The National Subtyping Network for Foodborne Disease Surveillance"/>
            <person name="Tarr C.L."/>
            <person name="Trees E."/>
            <person name="Katz L.S."/>
            <person name="Carleton-Romer H.A."/>
            <person name="Stroika S."/>
            <person name="Kucerova Z."/>
            <person name="Roache K.F."/>
            <person name="Sabol A.L."/>
            <person name="Besser J."/>
            <person name="Gerner-Smidt P."/>
        </authorList>
    </citation>
    <scope>NUCLEOTIDE SEQUENCE</scope>
    <source>
        <strain evidence="1">PNUSAS006765</strain>
    </source>
</reference>
<dbReference type="InterPro" id="IPR003458">
    <property type="entry name" value="Phage_T4_Gp38_tail_assem"/>
</dbReference>
<accession>A0A5U7LU96</accession>
<evidence type="ECO:0000313" key="1">
    <source>
        <dbReference type="EMBL" id="EBR4142467.1"/>
    </source>
</evidence>
<dbReference type="PANTHER" id="PTHR34413:SF1">
    <property type="entry name" value="CYTOPLASMIC PROTEIN"/>
    <property type="match status" value="1"/>
</dbReference>
<sequence>MSRIYFSSTSNTYFSEENIPAYKASGLWSNDFYALTDEDVDKYYMKTPPKGMYLGSSNGRIAWVCIPPPTQDDLISAANQEKKKRIDQANEHMNSRRWPGKAALGRLTGDELAQYNLWLDYLDALKAVDTSVAQKYSMPHQKSYIHKIICIIVVVL</sequence>
<dbReference type="AlphaFoldDB" id="A0A5U7LU96"/>
<gene>
    <name evidence="1" type="ORF">BVJ40_14165</name>
</gene>
<comment type="caution">
    <text evidence="1">The sequence shown here is derived from an EMBL/GenBank/DDBJ whole genome shotgun (WGS) entry which is preliminary data.</text>
</comment>
<organism evidence="1">
    <name type="scientific">Salmonella enterica</name>
    <name type="common">Salmonella choleraesuis</name>
    <dbReference type="NCBI Taxonomy" id="28901"/>
    <lineage>
        <taxon>Bacteria</taxon>
        <taxon>Pseudomonadati</taxon>
        <taxon>Pseudomonadota</taxon>
        <taxon>Gammaproteobacteria</taxon>
        <taxon>Enterobacterales</taxon>
        <taxon>Enterobacteriaceae</taxon>
        <taxon>Salmonella</taxon>
    </lineage>
</organism>